<dbReference type="SUPFAM" id="SSF52540">
    <property type="entry name" value="P-loop containing nucleoside triphosphate hydrolases"/>
    <property type="match status" value="1"/>
</dbReference>
<dbReference type="EMBL" id="AJWJ01000464">
    <property type="protein sequence ID" value="KAF2070646.1"/>
    <property type="molecule type" value="Genomic_DNA"/>
</dbReference>
<dbReference type="GO" id="GO:0046104">
    <property type="term" value="P:thymidine metabolic process"/>
    <property type="evidence" value="ECO:0007669"/>
    <property type="project" value="TreeGrafter"/>
</dbReference>
<dbReference type="FunFam" id="3.30.60.20:FF:000028">
    <property type="entry name" value="Thymidine kinase"/>
    <property type="match status" value="1"/>
</dbReference>
<feature type="binding site" evidence="12">
    <location>
        <position position="175"/>
    </location>
    <ligand>
        <name>substrate</name>
    </ligand>
</feature>
<evidence type="ECO:0000256" key="5">
    <source>
        <dbReference type="ARBA" id="ARBA00022723"/>
    </source>
</evidence>
<comment type="caution">
    <text evidence="15">The sequence shown here is derived from an EMBL/GenBank/DDBJ whole genome shotgun (WGS) entry which is preliminary data.</text>
</comment>
<dbReference type="SUPFAM" id="SSF57716">
    <property type="entry name" value="Glucocorticoid receptor-like (DNA-binding domain)"/>
    <property type="match status" value="1"/>
</dbReference>
<keyword evidence="7 13" id="KW-0418">Kinase</keyword>
<dbReference type="InterPro" id="IPR001267">
    <property type="entry name" value="Thymidine_kinase"/>
</dbReference>
<dbReference type="PANTHER" id="PTHR11441">
    <property type="entry name" value="THYMIDINE KINASE"/>
    <property type="match status" value="1"/>
</dbReference>
<evidence type="ECO:0000256" key="14">
    <source>
        <dbReference type="RuleBase" id="RU004165"/>
    </source>
</evidence>
<dbReference type="GO" id="GO:0042802">
    <property type="term" value="F:identical protein binding"/>
    <property type="evidence" value="ECO:0007669"/>
    <property type="project" value="UniProtKB-ARBA"/>
</dbReference>
<evidence type="ECO:0000313" key="16">
    <source>
        <dbReference type="Proteomes" id="UP000695562"/>
    </source>
</evidence>
<dbReference type="GO" id="GO:0071897">
    <property type="term" value="P:DNA biosynthetic process"/>
    <property type="evidence" value="ECO:0007669"/>
    <property type="project" value="UniProtKB-KW"/>
</dbReference>
<evidence type="ECO:0000256" key="11">
    <source>
        <dbReference type="PIRSR" id="PIRSR035805-1"/>
    </source>
</evidence>
<keyword evidence="5" id="KW-0479">Metal-binding</keyword>
<evidence type="ECO:0000256" key="1">
    <source>
        <dbReference type="ARBA" id="ARBA00007587"/>
    </source>
</evidence>
<evidence type="ECO:0000256" key="8">
    <source>
        <dbReference type="ARBA" id="ARBA00022833"/>
    </source>
</evidence>
<dbReference type="InterPro" id="IPR027417">
    <property type="entry name" value="P-loop_NTPase"/>
</dbReference>
<evidence type="ECO:0000256" key="10">
    <source>
        <dbReference type="ARBA" id="ARBA00048254"/>
    </source>
</evidence>
<dbReference type="Proteomes" id="UP000695562">
    <property type="component" value="Unassembled WGS sequence"/>
</dbReference>
<dbReference type="PROSITE" id="PS00603">
    <property type="entry name" value="TK_CELLULAR_TYPE"/>
    <property type="match status" value="1"/>
</dbReference>
<dbReference type="OrthoDB" id="439028at2759"/>
<accession>A0A8J4PW61</accession>
<protein>
    <recommendedName>
        <fullName evidence="2 13">Thymidine kinase</fullName>
        <ecNumber evidence="2 13">2.7.1.21</ecNumber>
    </recommendedName>
</protein>
<keyword evidence="4 13" id="KW-0808">Transferase</keyword>
<reference evidence="15" key="1">
    <citation type="submission" date="2020-01" db="EMBL/GenBank/DDBJ databases">
        <title>Development of genomics and gene disruption for Polysphondylium violaceum indicates a role for the polyketide synthase stlB in stalk morphogenesis.</title>
        <authorList>
            <person name="Narita B."/>
            <person name="Kawabe Y."/>
            <person name="Kin K."/>
            <person name="Saito T."/>
            <person name="Gibbs R."/>
            <person name="Kuspa A."/>
            <person name="Muzny D."/>
            <person name="Queller D."/>
            <person name="Richards S."/>
            <person name="Strassman J."/>
            <person name="Sucgang R."/>
            <person name="Worley K."/>
            <person name="Schaap P."/>
        </authorList>
    </citation>
    <scope>NUCLEOTIDE SEQUENCE</scope>
    <source>
        <strain evidence="15">QSvi11</strain>
    </source>
</reference>
<evidence type="ECO:0000256" key="3">
    <source>
        <dbReference type="ARBA" id="ARBA00022634"/>
    </source>
</evidence>
<dbReference type="EC" id="2.7.1.21" evidence="2 13"/>
<evidence type="ECO:0000256" key="4">
    <source>
        <dbReference type="ARBA" id="ARBA00022679"/>
    </source>
</evidence>
<dbReference type="GO" id="GO:0046872">
    <property type="term" value="F:metal ion binding"/>
    <property type="evidence" value="ECO:0007669"/>
    <property type="project" value="UniProtKB-KW"/>
</dbReference>
<dbReference type="GO" id="GO:0004797">
    <property type="term" value="F:thymidine kinase activity"/>
    <property type="evidence" value="ECO:0007669"/>
    <property type="project" value="UniProtKB-EC"/>
</dbReference>
<evidence type="ECO:0000256" key="12">
    <source>
        <dbReference type="PIRSR" id="PIRSR035805-2"/>
    </source>
</evidence>
<gene>
    <name evidence="15" type="ORF">CYY_008040</name>
</gene>
<sequence length="186" mass="20943">MIMIGKIQLICGPMFSGKTTELIRRIKKFNFANKKCLLIKYSKDIRYNDLSDSSNKSLLYTHDKLTYSAFPCSVLEDARIKAEDYDVIGIDEGQFFPDIASFSEELANKGKTVIVAALDGTFQRKPWLNVLELIPKSEEITKLSAVCMVCYSDAAFSKRTVSDDSVELIGGADKYISVCRECYNKD</sequence>
<dbReference type="AlphaFoldDB" id="A0A8J4PW61"/>
<evidence type="ECO:0000256" key="9">
    <source>
        <dbReference type="ARBA" id="ARBA00022840"/>
    </source>
</evidence>
<keyword evidence="6 13" id="KW-0547">Nucleotide-binding</keyword>
<keyword evidence="3 13" id="KW-0237">DNA synthesis</keyword>
<dbReference type="InterPro" id="IPR020633">
    <property type="entry name" value="Thymidine_kinase_CS"/>
</dbReference>
<comment type="catalytic activity">
    <reaction evidence="10 13">
        <text>thymidine + ATP = dTMP + ADP + H(+)</text>
        <dbReference type="Rhea" id="RHEA:19129"/>
        <dbReference type="ChEBI" id="CHEBI:15378"/>
        <dbReference type="ChEBI" id="CHEBI:17748"/>
        <dbReference type="ChEBI" id="CHEBI:30616"/>
        <dbReference type="ChEBI" id="CHEBI:63528"/>
        <dbReference type="ChEBI" id="CHEBI:456216"/>
        <dbReference type="EC" id="2.7.1.21"/>
    </reaction>
</comment>
<proteinExistence type="inferred from homology"/>
<dbReference type="Gene3D" id="3.30.60.20">
    <property type="match status" value="1"/>
</dbReference>
<dbReference type="Pfam" id="PF00265">
    <property type="entry name" value="TK"/>
    <property type="match status" value="1"/>
</dbReference>
<comment type="similarity">
    <text evidence="1 14">Belongs to the thymidine kinase family.</text>
</comment>
<dbReference type="PANTHER" id="PTHR11441:SF0">
    <property type="entry name" value="THYMIDINE KINASE, CYTOSOLIC"/>
    <property type="match status" value="1"/>
</dbReference>
<evidence type="ECO:0000256" key="13">
    <source>
        <dbReference type="RuleBase" id="RU000544"/>
    </source>
</evidence>
<evidence type="ECO:0000256" key="6">
    <source>
        <dbReference type="ARBA" id="ARBA00022741"/>
    </source>
</evidence>
<organism evidence="15 16">
    <name type="scientific">Polysphondylium violaceum</name>
    <dbReference type="NCBI Taxonomy" id="133409"/>
    <lineage>
        <taxon>Eukaryota</taxon>
        <taxon>Amoebozoa</taxon>
        <taxon>Evosea</taxon>
        <taxon>Eumycetozoa</taxon>
        <taxon>Dictyostelia</taxon>
        <taxon>Dictyosteliales</taxon>
        <taxon>Dictyosteliaceae</taxon>
        <taxon>Polysphondylium</taxon>
    </lineage>
</organism>
<evidence type="ECO:0000256" key="2">
    <source>
        <dbReference type="ARBA" id="ARBA00012118"/>
    </source>
</evidence>
<dbReference type="Gene3D" id="3.40.50.300">
    <property type="entry name" value="P-loop containing nucleotide triphosphate hydrolases"/>
    <property type="match status" value="1"/>
</dbReference>
<feature type="active site" description="Proton acceptor" evidence="11">
    <location>
        <position position="92"/>
    </location>
</feature>
<keyword evidence="9 13" id="KW-0067">ATP-binding</keyword>
<keyword evidence="8" id="KW-0862">Zinc</keyword>
<keyword evidence="16" id="KW-1185">Reference proteome</keyword>
<name>A0A8J4PW61_9MYCE</name>
<dbReference type="PIRSF" id="PIRSF035805">
    <property type="entry name" value="TK_cell"/>
    <property type="match status" value="1"/>
</dbReference>
<evidence type="ECO:0000256" key="7">
    <source>
        <dbReference type="ARBA" id="ARBA00022777"/>
    </source>
</evidence>
<dbReference type="GO" id="GO:0005524">
    <property type="term" value="F:ATP binding"/>
    <property type="evidence" value="ECO:0007669"/>
    <property type="project" value="UniProtKB-KW"/>
</dbReference>
<evidence type="ECO:0000313" key="15">
    <source>
        <dbReference type="EMBL" id="KAF2070646.1"/>
    </source>
</evidence>
<dbReference type="FunFam" id="3.40.50.300:FF:001270">
    <property type="entry name" value="Thymidine kinase"/>
    <property type="match status" value="1"/>
</dbReference>